<feature type="region of interest" description="Disordered" evidence="1">
    <location>
        <begin position="1"/>
        <end position="24"/>
    </location>
</feature>
<accession>A0A0A9DEQ0</accession>
<sequence>MLNRLKDQQKVLSPARGSYSRSNTCNAHTPYNVMQHKEQFSAHWHHFPCKSP</sequence>
<organism evidence="2">
    <name type="scientific">Arundo donax</name>
    <name type="common">Giant reed</name>
    <name type="synonym">Donax arundinaceus</name>
    <dbReference type="NCBI Taxonomy" id="35708"/>
    <lineage>
        <taxon>Eukaryota</taxon>
        <taxon>Viridiplantae</taxon>
        <taxon>Streptophyta</taxon>
        <taxon>Embryophyta</taxon>
        <taxon>Tracheophyta</taxon>
        <taxon>Spermatophyta</taxon>
        <taxon>Magnoliopsida</taxon>
        <taxon>Liliopsida</taxon>
        <taxon>Poales</taxon>
        <taxon>Poaceae</taxon>
        <taxon>PACMAD clade</taxon>
        <taxon>Arundinoideae</taxon>
        <taxon>Arundineae</taxon>
        <taxon>Arundo</taxon>
    </lineage>
</organism>
<evidence type="ECO:0000256" key="1">
    <source>
        <dbReference type="SAM" id="MobiDB-lite"/>
    </source>
</evidence>
<dbReference type="EMBL" id="GBRH01212762">
    <property type="protein sequence ID" value="JAD85133.1"/>
    <property type="molecule type" value="Transcribed_RNA"/>
</dbReference>
<dbReference type="AlphaFoldDB" id="A0A0A9DEQ0"/>
<name>A0A0A9DEQ0_ARUDO</name>
<reference evidence="2" key="1">
    <citation type="submission" date="2014-09" db="EMBL/GenBank/DDBJ databases">
        <authorList>
            <person name="Magalhaes I.L.F."/>
            <person name="Oliveira U."/>
            <person name="Santos F.R."/>
            <person name="Vidigal T.H.D.A."/>
            <person name="Brescovit A.D."/>
            <person name="Santos A.J."/>
        </authorList>
    </citation>
    <scope>NUCLEOTIDE SEQUENCE</scope>
    <source>
        <tissue evidence="2">Shoot tissue taken approximately 20 cm above the soil surface</tissue>
    </source>
</reference>
<protein>
    <submittedName>
        <fullName evidence="2">Uncharacterized protein</fullName>
    </submittedName>
</protein>
<proteinExistence type="predicted"/>
<evidence type="ECO:0000313" key="2">
    <source>
        <dbReference type="EMBL" id="JAD85133.1"/>
    </source>
</evidence>
<reference evidence="2" key="2">
    <citation type="journal article" date="2015" name="Data Brief">
        <title>Shoot transcriptome of the giant reed, Arundo donax.</title>
        <authorList>
            <person name="Barrero R.A."/>
            <person name="Guerrero F.D."/>
            <person name="Moolhuijzen P."/>
            <person name="Goolsby J.A."/>
            <person name="Tidwell J."/>
            <person name="Bellgard S.E."/>
            <person name="Bellgard M.I."/>
        </authorList>
    </citation>
    <scope>NUCLEOTIDE SEQUENCE</scope>
    <source>
        <tissue evidence="2">Shoot tissue taken approximately 20 cm above the soil surface</tissue>
    </source>
</reference>